<accession>A0A8J2YFS5</accession>
<gene>
    <name evidence="2" type="ORF">GCM10011571_35530</name>
</gene>
<protein>
    <recommendedName>
        <fullName evidence="4">VanW like protein</fullName>
    </recommendedName>
</protein>
<dbReference type="EMBL" id="BMHQ01000028">
    <property type="protein sequence ID" value="GGE30209.1"/>
    <property type="molecule type" value="Genomic_DNA"/>
</dbReference>
<evidence type="ECO:0008006" key="4">
    <source>
        <dbReference type="Google" id="ProtNLM"/>
    </source>
</evidence>
<evidence type="ECO:0000313" key="3">
    <source>
        <dbReference type="Proteomes" id="UP000625210"/>
    </source>
</evidence>
<evidence type="ECO:0000313" key="2">
    <source>
        <dbReference type="EMBL" id="GGE30209.1"/>
    </source>
</evidence>
<keyword evidence="3" id="KW-1185">Reference proteome</keyword>
<dbReference type="InterPro" id="IPR007391">
    <property type="entry name" value="Vancomycin_resist_VanW"/>
</dbReference>
<comment type="caution">
    <text evidence="2">The sequence shown here is derived from an EMBL/GenBank/DDBJ whole genome shotgun (WGS) entry which is preliminary data.</text>
</comment>
<name>A0A8J2YFS5_9BACL</name>
<dbReference type="RefSeq" id="WP_188649197.1">
    <property type="nucleotide sequence ID" value="NZ_BMHQ01000028.1"/>
</dbReference>
<organism evidence="2 3">
    <name type="scientific">Marinithermofilum abyssi</name>
    <dbReference type="NCBI Taxonomy" id="1571185"/>
    <lineage>
        <taxon>Bacteria</taxon>
        <taxon>Bacillati</taxon>
        <taxon>Bacillota</taxon>
        <taxon>Bacilli</taxon>
        <taxon>Bacillales</taxon>
        <taxon>Thermoactinomycetaceae</taxon>
        <taxon>Marinithermofilum</taxon>
    </lineage>
</organism>
<keyword evidence="1" id="KW-0732">Signal</keyword>
<sequence length="263" mass="29464">MRRWAIFILCTLLLVSGCVPKKNESKNQSPPKQTKVSVRTNNRDGKLETLDLLQTRGQLLSSYTTYFDPTKTHRAHNIQLSNNVINGHVVDVGEVFSFNQVVGKRTLERGYKPAPEIVKGEYTEGIGGGICQTSSTLFNAVDAAGLRVIEHVSHSHVVTYVPIGRDATVSWREPDFKFQNQLNAPIKVSSKTQDGKITVAIYALFNEVPAPPTTLPETIRVEPNKQKDTKSVPDYKMKAEFTDSAFLFPCFLNPFQLYYRTPS</sequence>
<feature type="signal peptide" evidence="1">
    <location>
        <begin position="1"/>
        <end position="21"/>
    </location>
</feature>
<evidence type="ECO:0000256" key="1">
    <source>
        <dbReference type="SAM" id="SignalP"/>
    </source>
</evidence>
<proteinExistence type="predicted"/>
<dbReference type="Proteomes" id="UP000625210">
    <property type="component" value="Unassembled WGS sequence"/>
</dbReference>
<dbReference type="PANTHER" id="PTHR35788:SF1">
    <property type="entry name" value="EXPORTED PROTEIN"/>
    <property type="match status" value="1"/>
</dbReference>
<dbReference type="Pfam" id="PF04294">
    <property type="entry name" value="VanW"/>
    <property type="match status" value="1"/>
</dbReference>
<feature type="chain" id="PRO_5039026824" description="VanW like protein" evidence="1">
    <location>
        <begin position="22"/>
        <end position="263"/>
    </location>
</feature>
<reference evidence="2" key="1">
    <citation type="journal article" date="2014" name="Int. J. Syst. Evol. Microbiol.">
        <title>Complete genome sequence of Corynebacterium casei LMG S-19264T (=DSM 44701T), isolated from a smear-ripened cheese.</title>
        <authorList>
            <consortium name="US DOE Joint Genome Institute (JGI-PGF)"/>
            <person name="Walter F."/>
            <person name="Albersmeier A."/>
            <person name="Kalinowski J."/>
            <person name="Ruckert C."/>
        </authorList>
    </citation>
    <scope>NUCLEOTIDE SEQUENCE</scope>
    <source>
        <strain evidence="2">CGMCC 1.15179</strain>
    </source>
</reference>
<dbReference type="InterPro" id="IPR052913">
    <property type="entry name" value="Glycopeptide_resist_protein"/>
</dbReference>
<dbReference type="PROSITE" id="PS51257">
    <property type="entry name" value="PROKAR_LIPOPROTEIN"/>
    <property type="match status" value="1"/>
</dbReference>
<dbReference type="PANTHER" id="PTHR35788">
    <property type="entry name" value="EXPORTED PROTEIN-RELATED"/>
    <property type="match status" value="1"/>
</dbReference>
<dbReference type="AlphaFoldDB" id="A0A8J2YFS5"/>
<reference evidence="2" key="2">
    <citation type="submission" date="2020-09" db="EMBL/GenBank/DDBJ databases">
        <authorList>
            <person name="Sun Q."/>
            <person name="Zhou Y."/>
        </authorList>
    </citation>
    <scope>NUCLEOTIDE SEQUENCE</scope>
    <source>
        <strain evidence="2">CGMCC 1.15179</strain>
    </source>
</reference>